<feature type="domain" description="Phage shock protein PspC N-terminal" evidence="3">
    <location>
        <begin position="95"/>
        <end position="149"/>
    </location>
</feature>
<dbReference type="Pfam" id="PF04024">
    <property type="entry name" value="PspC"/>
    <property type="match status" value="1"/>
</dbReference>
<keyword evidence="2" id="KW-0472">Membrane</keyword>
<evidence type="ECO:0000313" key="4">
    <source>
        <dbReference type="EMBL" id="PJM75795.1"/>
    </source>
</evidence>
<dbReference type="Proteomes" id="UP000231451">
    <property type="component" value="Unassembled WGS sequence"/>
</dbReference>
<feature type="transmembrane region" description="Helical" evidence="2">
    <location>
        <begin position="314"/>
        <end position="339"/>
    </location>
</feature>
<reference evidence="4 5" key="1">
    <citation type="submission" date="2017-10" db="EMBL/GenBank/DDBJ databases">
        <title>Draft genome sequences of strains TRE 1, TRE 9, TRE H and TRI 7, isolated from tamarins, belonging to four potential novel Bifidobacterium species.</title>
        <authorList>
            <person name="Mattarelli P."/>
            <person name="Modesto M."/>
            <person name="Puglisi E."/>
            <person name="Morelli L."/>
            <person name="Spezio C."/>
            <person name="Bonetti A."/>
            <person name="Sandri C."/>
        </authorList>
    </citation>
    <scope>NUCLEOTIDE SEQUENCE [LARGE SCALE GENOMIC DNA]</scope>
    <source>
        <strain evidence="5">TRI7</strain>
    </source>
</reference>
<feature type="transmembrane region" description="Helical" evidence="2">
    <location>
        <begin position="345"/>
        <end position="370"/>
    </location>
</feature>
<keyword evidence="2" id="KW-0812">Transmembrane</keyword>
<gene>
    <name evidence="4" type="ORF">CSQ87_02665</name>
</gene>
<dbReference type="InterPro" id="IPR007168">
    <property type="entry name" value="Phageshock_PspC_N"/>
</dbReference>
<feature type="region of interest" description="Disordered" evidence="1">
    <location>
        <begin position="214"/>
        <end position="294"/>
    </location>
</feature>
<evidence type="ECO:0000256" key="1">
    <source>
        <dbReference type="SAM" id="MobiDB-lite"/>
    </source>
</evidence>
<evidence type="ECO:0000313" key="5">
    <source>
        <dbReference type="Proteomes" id="UP000231451"/>
    </source>
</evidence>
<dbReference type="AlphaFoldDB" id="A0A2M9HG34"/>
<feature type="compositionally biased region" description="Low complexity" evidence="1">
    <location>
        <begin position="67"/>
        <end position="79"/>
    </location>
</feature>
<feature type="compositionally biased region" description="Basic and acidic residues" evidence="1">
    <location>
        <begin position="12"/>
        <end position="21"/>
    </location>
</feature>
<protein>
    <recommendedName>
        <fullName evidence="3">Phage shock protein PspC N-terminal domain-containing protein</fullName>
    </recommendedName>
</protein>
<dbReference type="EMBL" id="PEBK01000002">
    <property type="protein sequence ID" value="PJM75795.1"/>
    <property type="molecule type" value="Genomic_DNA"/>
</dbReference>
<keyword evidence="5" id="KW-1185">Reference proteome</keyword>
<feature type="transmembrane region" description="Helical" evidence="2">
    <location>
        <begin position="123"/>
        <end position="146"/>
    </location>
</feature>
<evidence type="ECO:0000256" key="2">
    <source>
        <dbReference type="SAM" id="Phobius"/>
    </source>
</evidence>
<feature type="region of interest" description="Disordered" evidence="1">
    <location>
        <begin position="1"/>
        <end position="79"/>
    </location>
</feature>
<keyword evidence="2" id="KW-1133">Transmembrane helix</keyword>
<name>A0A2M9HG34_9BIFI</name>
<dbReference type="OrthoDB" id="7359894at2"/>
<feature type="compositionally biased region" description="Gly residues" evidence="1">
    <location>
        <begin position="222"/>
        <end position="231"/>
    </location>
</feature>
<sequence>MESSGNTRPAGRPRDHDDPQRASRSRPRHPRGTYSTYRKGRRTMTSTSGGPQYQGPQNPYTPQSGNPGQPYRQPSQPQRPALGSEFFNWIRSLNFYRSTDRWVGGVSGAIANRIGWDPLIIRIIWFAFFCAAGFGALLYGLAWMLLPDERDGTILLEEAITHGRFPAAFWLSALMMLIGCPGSVFAVPFISIPVFIALIVAAIILYNRDQNRRNATNPGNPGQSGFGGPGNPGDPRQPYGPSAPNGPQSAASQPNQPTGTGTQPNQPGNGQPGQPYNPFRTQTPNNGPTFYAGPQRMRPVPPAVVYRRKPAGPVVVGIASGLILLSLAALIAMIAFGFIPGEVSIVTLIAVWILGITLALGLLTIVLGFVGRKTGGLIPITIVAIIASLCAYAVLPSVNHAGATIDSVTNSTYVNALHSESRTYHSSDWEQLVDGGLKVVNSTVTIDLRDWDSRDWSNASPETGLNYSSKDYRGCPVGELDLEAVNSTVTLLTPKGCATGFGDINQAFSQLNLEDSNGTRYSTSDSVVIDRNGDSVYSWDSRYENIADKSAYIDGELVFSTVTVQREVSGDSSSSSNPYTS</sequence>
<feature type="compositionally biased region" description="Polar residues" evidence="1">
    <location>
        <begin position="279"/>
        <end position="288"/>
    </location>
</feature>
<feature type="transmembrane region" description="Helical" evidence="2">
    <location>
        <begin position="173"/>
        <end position="206"/>
    </location>
</feature>
<feature type="compositionally biased region" description="Low complexity" evidence="1">
    <location>
        <begin position="253"/>
        <end position="274"/>
    </location>
</feature>
<feature type="transmembrane region" description="Helical" evidence="2">
    <location>
        <begin position="377"/>
        <end position="395"/>
    </location>
</feature>
<evidence type="ECO:0000259" key="3">
    <source>
        <dbReference type="Pfam" id="PF04024"/>
    </source>
</evidence>
<accession>A0A2M9HG34</accession>
<organism evidence="4 5">
    <name type="scientific">Bifidobacterium simiarum</name>
    <dbReference type="NCBI Taxonomy" id="2045441"/>
    <lineage>
        <taxon>Bacteria</taxon>
        <taxon>Bacillati</taxon>
        <taxon>Actinomycetota</taxon>
        <taxon>Actinomycetes</taxon>
        <taxon>Bifidobacteriales</taxon>
        <taxon>Bifidobacteriaceae</taxon>
        <taxon>Bifidobacterium</taxon>
    </lineage>
</organism>
<proteinExistence type="predicted"/>
<comment type="caution">
    <text evidence="4">The sequence shown here is derived from an EMBL/GenBank/DDBJ whole genome shotgun (WGS) entry which is preliminary data.</text>
</comment>
<feature type="compositionally biased region" description="Polar residues" evidence="1">
    <location>
        <begin position="43"/>
        <end position="66"/>
    </location>
</feature>